<organism evidence="2 3">
    <name type="scientific">Corchorus capsularis</name>
    <name type="common">Jute</name>
    <dbReference type="NCBI Taxonomy" id="210143"/>
    <lineage>
        <taxon>Eukaryota</taxon>
        <taxon>Viridiplantae</taxon>
        <taxon>Streptophyta</taxon>
        <taxon>Embryophyta</taxon>
        <taxon>Tracheophyta</taxon>
        <taxon>Spermatophyta</taxon>
        <taxon>Magnoliopsida</taxon>
        <taxon>eudicotyledons</taxon>
        <taxon>Gunneridae</taxon>
        <taxon>Pentapetalae</taxon>
        <taxon>rosids</taxon>
        <taxon>malvids</taxon>
        <taxon>Malvales</taxon>
        <taxon>Malvaceae</taxon>
        <taxon>Grewioideae</taxon>
        <taxon>Apeibeae</taxon>
        <taxon>Corchorus</taxon>
    </lineage>
</organism>
<gene>
    <name evidence="2" type="ORF">CCACVL1_02280</name>
</gene>
<dbReference type="EMBL" id="AWWV01005976">
    <property type="protein sequence ID" value="OMP03737.1"/>
    <property type="molecule type" value="Genomic_DNA"/>
</dbReference>
<comment type="caution">
    <text evidence="2">The sequence shown here is derived from an EMBL/GenBank/DDBJ whole genome shotgun (WGS) entry which is preliminary data.</text>
</comment>
<evidence type="ECO:0000256" key="1">
    <source>
        <dbReference type="SAM" id="MobiDB-lite"/>
    </source>
</evidence>
<protein>
    <submittedName>
        <fullName evidence="2">Uncharacterized protein</fullName>
    </submittedName>
</protein>
<dbReference type="Gramene" id="OMP03737">
    <property type="protein sequence ID" value="OMP03737"/>
    <property type="gene ID" value="CCACVL1_02280"/>
</dbReference>
<evidence type="ECO:0000313" key="2">
    <source>
        <dbReference type="EMBL" id="OMP03737.1"/>
    </source>
</evidence>
<accession>A0A1R3K9G5</accession>
<reference evidence="2 3" key="1">
    <citation type="submission" date="2013-09" db="EMBL/GenBank/DDBJ databases">
        <title>Corchorus capsularis genome sequencing.</title>
        <authorList>
            <person name="Alam M."/>
            <person name="Haque M.S."/>
            <person name="Islam M.S."/>
            <person name="Emdad E.M."/>
            <person name="Islam M.M."/>
            <person name="Ahmed B."/>
            <person name="Halim A."/>
            <person name="Hossen Q.M.M."/>
            <person name="Hossain M.Z."/>
            <person name="Ahmed R."/>
            <person name="Khan M.M."/>
            <person name="Islam R."/>
            <person name="Rashid M.M."/>
            <person name="Khan S.A."/>
            <person name="Rahman M.S."/>
            <person name="Alam M."/>
        </authorList>
    </citation>
    <scope>NUCLEOTIDE SEQUENCE [LARGE SCALE GENOMIC DNA]</scope>
    <source>
        <strain evidence="3">cv. CVL-1</strain>
        <tissue evidence="2">Whole seedling</tissue>
    </source>
</reference>
<sequence>MAIETEKLEASADSHIRSQEETDRSTKKIKTTEQPPQEGTTGGDKSGNLIGLKIEGWKLNRHHDVGRGRRRFR</sequence>
<name>A0A1R3K9G5_COCAP</name>
<proteinExistence type="predicted"/>
<dbReference type="AlphaFoldDB" id="A0A1R3K9G5"/>
<evidence type="ECO:0000313" key="3">
    <source>
        <dbReference type="Proteomes" id="UP000188268"/>
    </source>
</evidence>
<feature type="compositionally biased region" description="Basic and acidic residues" evidence="1">
    <location>
        <begin position="1"/>
        <end position="26"/>
    </location>
</feature>
<feature type="region of interest" description="Disordered" evidence="1">
    <location>
        <begin position="1"/>
        <end position="49"/>
    </location>
</feature>
<dbReference type="Proteomes" id="UP000188268">
    <property type="component" value="Unassembled WGS sequence"/>
</dbReference>
<keyword evidence="3" id="KW-1185">Reference proteome</keyword>